<name>A0A8D5UCJ7_9BACL</name>
<reference evidence="1" key="2">
    <citation type="journal article" date="2021" name="Microbiol. Resour. Announc.">
        <title>Complete Genome Sequence of Polycladomyces abyssicola JIR-001T, Isolated from Hemipelagic Sediment in Deep Seawater.</title>
        <authorList>
            <person name="Tsubouchi T."/>
            <person name="Kaneko Y."/>
        </authorList>
    </citation>
    <scope>NUCLEOTIDE SEQUENCE</scope>
    <source>
        <strain evidence="1">JIR-001</strain>
    </source>
</reference>
<organism evidence="1 2">
    <name type="scientific">Polycladomyces abyssicola</name>
    <dbReference type="NCBI Taxonomy" id="1125966"/>
    <lineage>
        <taxon>Bacteria</taxon>
        <taxon>Bacillati</taxon>
        <taxon>Bacillota</taxon>
        <taxon>Bacilli</taxon>
        <taxon>Bacillales</taxon>
        <taxon>Thermoactinomycetaceae</taxon>
        <taxon>Polycladomyces</taxon>
    </lineage>
</organism>
<dbReference type="EMBL" id="AP024601">
    <property type="protein sequence ID" value="BCU80539.1"/>
    <property type="molecule type" value="Genomic_DNA"/>
</dbReference>
<keyword evidence="2" id="KW-1185">Reference proteome</keyword>
<evidence type="ECO:0000313" key="1">
    <source>
        <dbReference type="EMBL" id="BCU80539.1"/>
    </source>
</evidence>
<sequence>MDFSHPLIQEKVREIQAAHHSPLERVRIAFEFVRDKIDHSWDIQRDFAISG</sequence>
<proteinExistence type="predicted"/>
<reference evidence="1" key="1">
    <citation type="journal article" date="2013" name="Int. J. Syst. Evol. Microbiol.">
        <title>Polycladomyces abyssicola gen. nov., sp. nov., a thermophilic filamentous bacterium isolated from hemipelagic sediment.</title>
        <authorList>
            <person name="Tsubouchi T."/>
            <person name="Shimane Y."/>
            <person name="Mori K."/>
            <person name="Usui K."/>
            <person name="Hiraki T."/>
            <person name="Tame A."/>
            <person name="Uematsu K."/>
            <person name="Maruyama T."/>
            <person name="Hatada Y."/>
        </authorList>
    </citation>
    <scope>NUCLEOTIDE SEQUENCE</scope>
    <source>
        <strain evidence="1">JIR-001</strain>
    </source>
</reference>
<protein>
    <submittedName>
        <fullName evidence="1">Uncharacterized protein</fullName>
    </submittedName>
</protein>
<dbReference type="AlphaFoldDB" id="A0A8D5UCJ7"/>
<dbReference type="KEGG" id="pabs:JIR001_03220"/>
<evidence type="ECO:0000313" key="2">
    <source>
        <dbReference type="Proteomes" id="UP000677436"/>
    </source>
</evidence>
<accession>A0A8D5UCJ7</accession>
<dbReference type="Proteomes" id="UP000677436">
    <property type="component" value="Chromosome"/>
</dbReference>
<gene>
    <name evidence="1" type="ORF">JIR001_03220</name>
</gene>